<name>A0ABD1U6Z5_9LAMI</name>
<dbReference type="Proteomes" id="UP001604277">
    <property type="component" value="Unassembled WGS sequence"/>
</dbReference>
<accession>A0ABD1U6Z5</accession>
<keyword evidence="2" id="KW-1185">Reference proteome</keyword>
<dbReference type="SUPFAM" id="SSF53756">
    <property type="entry name" value="UDP-Glycosyltransferase/glycogen phosphorylase"/>
    <property type="match status" value="1"/>
</dbReference>
<proteinExistence type="predicted"/>
<sequence>MAEVDIKKRHRLCILTLDACFDHLWRNPKATNLGSENKFENLPNAPRFPWDQVPSLLRRCKEAESDPRFELLKNSMSANGLSWAFVFNIFYELENEYLEFSREKIGFQRIYSIGPLNLLDGPEQKNIKV</sequence>
<dbReference type="Gene3D" id="3.40.50.2000">
    <property type="entry name" value="Glycogen Phosphorylase B"/>
    <property type="match status" value="1"/>
</dbReference>
<comment type="caution">
    <text evidence="1">The sequence shown here is derived from an EMBL/GenBank/DDBJ whole genome shotgun (WGS) entry which is preliminary data.</text>
</comment>
<evidence type="ECO:0000313" key="2">
    <source>
        <dbReference type="Proteomes" id="UP001604277"/>
    </source>
</evidence>
<protein>
    <submittedName>
        <fullName evidence="1">UDP-glycosyltransferase 89B1</fullName>
    </submittedName>
</protein>
<organism evidence="1 2">
    <name type="scientific">Forsythia ovata</name>
    <dbReference type="NCBI Taxonomy" id="205694"/>
    <lineage>
        <taxon>Eukaryota</taxon>
        <taxon>Viridiplantae</taxon>
        <taxon>Streptophyta</taxon>
        <taxon>Embryophyta</taxon>
        <taxon>Tracheophyta</taxon>
        <taxon>Spermatophyta</taxon>
        <taxon>Magnoliopsida</taxon>
        <taxon>eudicotyledons</taxon>
        <taxon>Gunneridae</taxon>
        <taxon>Pentapetalae</taxon>
        <taxon>asterids</taxon>
        <taxon>lamiids</taxon>
        <taxon>Lamiales</taxon>
        <taxon>Oleaceae</taxon>
        <taxon>Forsythieae</taxon>
        <taxon>Forsythia</taxon>
    </lineage>
</organism>
<gene>
    <name evidence="1" type="ORF">Fot_24665</name>
</gene>
<reference evidence="2" key="1">
    <citation type="submission" date="2024-07" db="EMBL/GenBank/DDBJ databases">
        <title>Two chromosome-level genome assemblies of Korean endemic species Abeliophyllum distichum and Forsythia ovata (Oleaceae).</title>
        <authorList>
            <person name="Jang H."/>
        </authorList>
    </citation>
    <scope>NUCLEOTIDE SEQUENCE [LARGE SCALE GENOMIC DNA]</scope>
</reference>
<evidence type="ECO:0000313" key="1">
    <source>
        <dbReference type="EMBL" id="KAL2520742.1"/>
    </source>
</evidence>
<dbReference type="EMBL" id="JBFOLJ010000007">
    <property type="protein sequence ID" value="KAL2520742.1"/>
    <property type="molecule type" value="Genomic_DNA"/>
</dbReference>
<dbReference type="AlphaFoldDB" id="A0ABD1U6Z5"/>